<proteinExistence type="predicted"/>
<feature type="region of interest" description="Disordered" evidence="4">
    <location>
        <begin position="107"/>
        <end position="251"/>
    </location>
</feature>
<protein>
    <submittedName>
        <fullName evidence="5">Uncharacterized protein</fullName>
    </submittedName>
</protein>
<feature type="compositionally biased region" description="Low complexity" evidence="4">
    <location>
        <begin position="51"/>
        <end position="63"/>
    </location>
</feature>
<feature type="compositionally biased region" description="Gly residues" evidence="4">
    <location>
        <begin position="372"/>
        <end position="387"/>
    </location>
</feature>
<dbReference type="GO" id="GO:0071039">
    <property type="term" value="P:nuclear polyadenylation-dependent CUT catabolic process"/>
    <property type="evidence" value="ECO:0007669"/>
    <property type="project" value="TreeGrafter"/>
</dbReference>
<dbReference type="OrthoDB" id="10689645at2759"/>
<dbReference type="PANTHER" id="PTHR46543">
    <property type="entry name" value="ZINC FINGER CCHC DOMAIN-CONTAINING PROTEIN 7"/>
    <property type="match status" value="1"/>
</dbReference>
<feature type="compositionally biased region" description="Low complexity" evidence="4">
    <location>
        <begin position="188"/>
        <end position="250"/>
    </location>
</feature>
<feature type="compositionally biased region" description="Low complexity" evidence="4">
    <location>
        <begin position="506"/>
        <end position="527"/>
    </location>
</feature>
<dbReference type="GO" id="GO:0071036">
    <property type="term" value="P:nuclear polyadenylation-dependent snoRNA catabolic process"/>
    <property type="evidence" value="ECO:0007669"/>
    <property type="project" value="TreeGrafter"/>
</dbReference>
<feature type="compositionally biased region" description="Low complexity" evidence="4">
    <location>
        <begin position="107"/>
        <end position="121"/>
    </location>
</feature>
<name>A0A835TG64_CHLIN</name>
<accession>A0A835TG64</accession>
<feature type="region of interest" description="Disordered" evidence="4">
    <location>
        <begin position="1"/>
        <end position="73"/>
    </location>
</feature>
<feature type="compositionally biased region" description="Low complexity" evidence="4">
    <location>
        <begin position="135"/>
        <end position="145"/>
    </location>
</feature>
<dbReference type="GO" id="GO:0071038">
    <property type="term" value="P:TRAMP-dependent tRNA surveillance pathway"/>
    <property type="evidence" value="ECO:0007669"/>
    <property type="project" value="TreeGrafter"/>
</dbReference>
<dbReference type="EMBL" id="JAEHOC010000003">
    <property type="protein sequence ID" value="KAG2443521.1"/>
    <property type="molecule type" value="Genomic_DNA"/>
</dbReference>
<feature type="compositionally biased region" description="Basic residues" evidence="4">
    <location>
        <begin position="156"/>
        <end position="173"/>
    </location>
</feature>
<reference evidence="5" key="1">
    <citation type="journal article" date="2020" name="bioRxiv">
        <title>Comparative genomics of Chlamydomonas.</title>
        <authorList>
            <person name="Craig R.J."/>
            <person name="Hasan A.R."/>
            <person name="Ness R.W."/>
            <person name="Keightley P.D."/>
        </authorList>
    </citation>
    <scope>NUCLEOTIDE SEQUENCE</scope>
    <source>
        <strain evidence="5">SAG 7.73</strain>
    </source>
</reference>
<dbReference type="PANTHER" id="PTHR46543:SF2">
    <property type="entry name" value="AGAP013096-PA"/>
    <property type="match status" value="1"/>
</dbReference>
<evidence type="ECO:0000256" key="3">
    <source>
        <dbReference type="ARBA" id="ARBA00023242"/>
    </source>
</evidence>
<dbReference type="GO" id="GO:0071031">
    <property type="term" value="P:nuclear mRNA surveillance of mRNA 3'-end processing"/>
    <property type="evidence" value="ECO:0007669"/>
    <property type="project" value="TreeGrafter"/>
</dbReference>
<comment type="subcellular location">
    <subcellularLocation>
        <location evidence="1">Nucleus</location>
    </subcellularLocation>
</comment>
<dbReference type="GO" id="GO:0071035">
    <property type="term" value="P:nuclear polyadenylation-dependent rRNA catabolic process"/>
    <property type="evidence" value="ECO:0007669"/>
    <property type="project" value="TreeGrafter"/>
</dbReference>
<dbReference type="GO" id="GO:0071037">
    <property type="term" value="P:nuclear polyadenylation-dependent snRNA catabolic process"/>
    <property type="evidence" value="ECO:0007669"/>
    <property type="project" value="TreeGrafter"/>
</dbReference>
<feature type="region of interest" description="Disordered" evidence="4">
    <location>
        <begin position="366"/>
        <end position="387"/>
    </location>
</feature>
<keyword evidence="2" id="KW-0677">Repeat</keyword>
<evidence type="ECO:0000256" key="1">
    <source>
        <dbReference type="ARBA" id="ARBA00004123"/>
    </source>
</evidence>
<comment type="caution">
    <text evidence="5">The sequence shown here is derived from an EMBL/GenBank/DDBJ whole genome shotgun (WGS) entry which is preliminary data.</text>
</comment>
<keyword evidence="6" id="KW-1185">Reference proteome</keyword>
<evidence type="ECO:0000313" key="6">
    <source>
        <dbReference type="Proteomes" id="UP000650467"/>
    </source>
</evidence>
<gene>
    <name evidence="5" type="ORF">HXX76_001873</name>
</gene>
<dbReference type="GO" id="GO:0031499">
    <property type="term" value="C:TRAMP complex"/>
    <property type="evidence" value="ECO:0007669"/>
    <property type="project" value="TreeGrafter"/>
</dbReference>
<feature type="compositionally biased region" description="Low complexity" evidence="4">
    <location>
        <begin position="476"/>
        <end position="498"/>
    </location>
</feature>
<dbReference type="InterPro" id="IPR051644">
    <property type="entry name" value="TRAMP_AT-DNA-binding"/>
</dbReference>
<feature type="region of interest" description="Disordered" evidence="4">
    <location>
        <begin position="441"/>
        <end position="611"/>
    </location>
</feature>
<keyword evidence="3" id="KW-0539">Nucleus</keyword>
<dbReference type="GO" id="GO:0003723">
    <property type="term" value="F:RNA binding"/>
    <property type="evidence" value="ECO:0007669"/>
    <property type="project" value="TreeGrafter"/>
</dbReference>
<dbReference type="AlphaFoldDB" id="A0A835TG64"/>
<organism evidence="5 6">
    <name type="scientific">Chlamydomonas incerta</name>
    <dbReference type="NCBI Taxonomy" id="51695"/>
    <lineage>
        <taxon>Eukaryota</taxon>
        <taxon>Viridiplantae</taxon>
        <taxon>Chlorophyta</taxon>
        <taxon>core chlorophytes</taxon>
        <taxon>Chlorophyceae</taxon>
        <taxon>CS clade</taxon>
        <taxon>Chlamydomonadales</taxon>
        <taxon>Chlamydomonadaceae</taxon>
        <taxon>Chlamydomonas</taxon>
    </lineage>
</organism>
<sequence>MNHYQGISSPFDGQVSWGDRQDAAGHGYAPPWSAGAGPLGQNQPSASYAAPSPQLQSLQLQPSWGQGPEPMQVQVRRESSVNAFGAAAAPYAAAPYAPVTTTHAQYAQYAQQHQQQQQHQQPAASGNPQQPRYLPPAGQLAAPGPSTAPFSSHGKFNGHGHGHHGHGHGHGHGNGHGQGQPYAHPRTASAAPGQYASGPAAPAGSYPQHQHQQQYQQQYQQPQQHQQQYQQPQQHQQHQPHQQHQAHQQQLNYNAHARQPSADTFGAPGAAALGYGYAACGPPHPSLQLAAPSPSQSPSLSAFSSTSGSGIAALAAAVLAPGAHSHYAAGKRRSSSLRELPPLRPESEFDWELEMRAASLLGLDEDDEDEAGAGGAAGGGAAGGGAGAAGGGGGGGLLGVVDMVKFEQRMAKMSSAAWTFTRCSSFAATEAVAPPPFAHTTGGGGAAGAAVGDPCSGPSVGSRAQQSFGRESISAGPFSGPFSGPGSGPHTANTYNSSGGTGSGYAGPQHPMQQHTQMQTHTQTQMQGPAGRPSLSGMAGGAPPSIGWAAPRVSGTGNGMGTNGGSSILNTVSQLASGQQQQPQLQHAPLSLLPPPAPQQAGGLGSGGSSLPASPCNAAGGAASPMQTATSCSVPLPPAAAGGAAAAPWVPAPGAAFDAALPDPAAAAKRPRVNGPSNAPPAPALSLAARPKASGDLDRMLPRPDAAAAPAAAAAAAGGGGGAAEDAATLAIRRSILQREALLQSMEAQIL</sequence>
<evidence type="ECO:0000256" key="4">
    <source>
        <dbReference type="SAM" id="MobiDB-lite"/>
    </source>
</evidence>
<feature type="compositionally biased region" description="Low complexity" evidence="4">
    <location>
        <begin position="573"/>
        <end position="591"/>
    </location>
</feature>
<evidence type="ECO:0000256" key="2">
    <source>
        <dbReference type="ARBA" id="ARBA00022737"/>
    </source>
</evidence>
<evidence type="ECO:0000313" key="5">
    <source>
        <dbReference type="EMBL" id="KAG2443521.1"/>
    </source>
</evidence>
<dbReference type="Proteomes" id="UP000650467">
    <property type="component" value="Unassembled WGS sequence"/>
</dbReference>
<feature type="region of interest" description="Disordered" evidence="4">
    <location>
        <begin position="667"/>
        <end position="686"/>
    </location>
</feature>